<protein>
    <submittedName>
        <fullName evidence="7">DUF724 domain-containing protein 3-like isoform X1</fullName>
    </submittedName>
</protein>
<gene>
    <name evidence="7" type="primary">LOC111016008</name>
</gene>
<keyword evidence="1" id="KW-0813">Transport</keyword>
<evidence type="ECO:0000256" key="3">
    <source>
        <dbReference type="SAM" id="Coils"/>
    </source>
</evidence>
<dbReference type="AlphaFoldDB" id="A0A6J1CYQ2"/>
<organism evidence="6 7">
    <name type="scientific">Momordica charantia</name>
    <name type="common">Bitter gourd</name>
    <name type="synonym">Balsam pear</name>
    <dbReference type="NCBI Taxonomy" id="3673"/>
    <lineage>
        <taxon>Eukaryota</taxon>
        <taxon>Viridiplantae</taxon>
        <taxon>Streptophyta</taxon>
        <taxon>Embryophyta</taxon>
        <taxon>Tracheophyta</taxon>
        <taxon>Spermatophyta</taxon>
        <taxon>Magnoliopsida</taxon>
        <taxon>eudicotyledons</taxon>
        <taxon>Gunneridae</taxon>
        <taxon>Pentapetalae</taxon>
        <taxon>rosids</taxon>
        <taxon>fabids</taxon>
        <taxon>Cucurbitales</taxon>
        <taxon>Cucurbitaceae</taxon>
        <taxon>Momordiceae</taxon>
        <taxon>Momordica</taxon>
    </lineage>
</organism>
<feature type="domain" description="Agenet" evidence="5">
    <location>
        <begin position="20"/>
        <end position="95"/>
    </location>
</feature>
<dbReference type="Pfam" id="PF05266">
    <property type="entry name" value="DUF724"/>
    <property type="match status" value="1"/>
</dbReference>
<dbReference type="OrthoDB" id="687110at2759"/>
<dbReference type="GeneID" id="111016008"/>
<dbReference type="PANTHER" id="PTHR31917">
    <property type="entry name" value="AGENET DOMAIN-CONTAINING PROTEIN-RELATED"/>
    <property type="match status" value="1"/>
</dbReference>
<feature type="compositionally biased region" description="Basic and acidic residues" evidence="4">
    <location>
        <begin position="311"/>
        <end position="331"/>
    </location>
</feature>
<evidence type="ECO:0000256" key="2">
    <source>
        <dbReference type="ARBA" id="ARBA00022604"/>
    </source>
</evidence>
<evidence type="ECO:0000256" key="1">
    <source>
        <dbReference type="ARBA" id="ARBA00022448"/>
    </source>
</evidence>
<feature type="compositionally biased region" description="Basic residues" evidence="4">
    <location>
        <begin position="458"/>
        <end position="468"/>
    </location>
</feature>
<sequence>MGGFDSPSSHTQQQHDHHHQPFTIGSEIEVSIDEDGFKGALFRATILKLPTSPFSQSKKKKALVEYKTLVTENGSTPLKEQVDALSLRPLPPDSSLKDFEEGDIVDAVDKDGWWTGVVCKVLEDGGYSVFFKNPLHVMDFQRNQLRLHQDWVDGNWVVPPKMDASILTDQLQRCSKGADIIENDRSESLKNAETKIEKENSYSINSRNNLMEQPSICDENSASLALTLRRRRRSISCKSRVSSLKKIGESNSPGAPAAYGLRKTDSRVLRGKSRCRKATWNSGGRKRGYQSFRCDDDSSSNSPDEFESPEGGEKVRTKEDVDGSGELKEQGSRVINGKKRNTLAQSQSTQVTDKEGKDDCDVSEIIPKEVSTRNESERNKQLASKEKWMTPKKNSLHLPDEVRGVEEDSNNQTKEKSMEPEQQAATKFSDKRKRGRPARLMQYILCQEPEQQQSSKNSYKRKRGRPRKLMLVPTSAKGKEQDGTGRNPDKAIRTSCVTDLQDLNGENWNELSMHKTKGVENKSASSNIDDDDRPLLMWLGGMQSSGTINSLRQTPDSTAKRRTKGCEQVDVLNEVKIVDATPDCATTTKQDWPFAKKSPVWNAIDSLEVFTQIPQTPHFHPLSTYKEECREGLAIGCMVTFASLVEKISKLQFDNPRHVFESMLASLYDLEQHGFNISTLCNRANELLFIKDSQARYEEETKEAENKVLEHTQRKSKLAEEIKDIEQKITELQERRASIRTEMKSKDHEIAMLQSHVEAIRECTENTRLHFDKQVALPLKPV</sequence>
<feature type="coiled-coil region" evidence="3">
    <location>
        <begin position="690"/>
        <end position="749"/>
    </location>
</feature>
<evidence type="ECO:0000259" key="5">
    <source>
        <dbReference type="SMART" id="SM00743"/>
    </source>
</evidence>
<keyword evidence="2" id="KW-0341">Growth regulation</keyword>
<feature type="region of interest" description="Disordered" evidence="4">
    <location>
        <begin position="279"/>
        <end position="469"/>
    </location>
</feature>
<reference evidence="7" key="1">
    <citation type="submission" date="2025-08" db="UniProtKB">
        <authorList>
            <consortium name="RefSeq"/>
        </authorList>
    </citation>
    <scope>IDENTIFICATION</scope>
    <source>
        <strain evidence="7">OHB3-1</strain>
    </source>
</reference>
<evidence type="ECO:0000256" key="4">
    <source>
        <dbReference type="SAM" id="MobiDB-lite"/>
    </source>
</evidence>
<dbReference type="InterPro" id="IPR008395">
    <property type="entry name" value="Agenet-like_dom"/>
</dbReference>
<dbReference type="SMART" id="SM00743">
    <property type="entry name" value="Agenet"/>
    <property type="match status" value="2"/>
</dbReference>
<feature type="region of interest" description="Disordered" evidence="4">
    <location>
        <begin position="242"/>
        <end position="265"/>
    </location>
</feature>
<feature type="region of interest" description="Disordered" evidence="4">
    <location>
        <begin position="1"/>
        <end position="25"/>
    </location>
</feature>
<dbReference type="InterPro" id="IPR007930">
    <property type="entry name" value="DUF724"/>
</dbReference>
<keyword evidence="6" id="KW-1185">Reference proteome</keyword>
<dbReference type="KEGG" id="mcha:111016008"/>
<feature type="compositionally biased region" description="Polar residues" evidence="4">
    <location>
        <begin position="342"/>
        <end position="351"/>
    </location>
</feature>
<dbReference type="CDD" id="cd20405">
    <property type="entry name" value="Tudor_Agenet_AtDUF_rpt1_3"/>
    <property type="match status" value="1"/>
</dbReference>
<dbReference type="CDD" id="cd20406">
    <property type="entry name" value="Tudor_Agenet_AtDUF_rpt2_4"/>
    <property type="match status" value="1"/>
</dbReference>
<dbReference type="Proteomes" id="UP000504603">
    <property type="component" value="Unplaced"/>
</dbReference>
<accession>A0A6J1CYQ2</accession>
<dbReference type="InterPro" id="IPR014002">
    <property type="entry name" value="Agenet_dom_plant"/>
</dbReference>
<proteinExistence type="predicted"/>
<feature type="domain" description="Agenet" evidence="5">
    <location>
        <begin position="97"/>
        <end position="153"/>
    </location>
</feature>
<evidence type="ECO:0000313" key="7">
    <source>
        <dbReference type="RefSeq" id="XP_022146925.1"/>
    </source>
</evidence>
<dbReference type="Pfam" id="PF05641">
    <property type="entry name" value="Agenet"/>
    <property type="match status" value="1"/>
</dbReference>
<evidence type="ECO:0000313" key="6">
    <source>
        <dbReference type="Proteomes" id="UP000504603"/>
    </source>
</evidence>
<keyword evidence="3" id="KW-0175">Coiled coil</keyword>
<dbReference type="RefSeq" id="XP_022146925.1">
    <property type="nucleotide sequence ID" value="XM_022291233.1"/>
</dbReference>
<name>A0A6J1CYQ2_MOMCH</name>
<feature type="compositionally biased region" description="Basic and acidic residues" evidence="4">
    <location>
        <begin position="352"/>
        <end position="389"/>
    </location>
</feature>
<dbReference type="PANTHER" id="PTHR31917:SF153">
    <property type="entry name" value="DUF724 DOMAIN-CONTAINING PROTEIN 3-RELATED"/>
    <property type="match status" value="1"/>
</dbReference>